<accession>A0A5U5UI57</accession>
<sequence>MSILSLNTADIFNAIGGGSPLSIIDSVLHPQYVIRNSKTREVALDFSGMASIQPGGRAQITNAPVEKGQYQSINKVREPAIIRCSVIITGLSGFTGSIPNIFDLTFTSQSSTLNTIKEMLAATETYDIETPKETLQSYDLVDHDYEVTSQRGVSMLTVYLVFQEVMQQMEVTISGAQANASPTNDKISQGVTGTGGFQGNAGSTPSTVDQLGKSWASLKKSVGEITDSATGAITTGFKSALETVSEPVLNVANSATEKAAELAGNISKNVTGASSK</sequence>
<reference evidence="1" key="1">
    <citation type="submission" date="2018-07" db="EMBL/GenBank/DDBJ databases">
        <authorList>
            <consortium name="GenomeTrakr network: Whole genome sequencing for foodborne pathogen traceback"/>
        </authorList>
    </citation>
    <scope>NUCLEOTIDE SEQUENCE</scope>
    <source>
        <strain evidence="1">FDA00011140</strain>
    </source>
</reference>
<evidence type="ECO:0000313" key="1">
    <source>
        <dbReference type="EMBL" id="EBQ6858929.1"/>
    </source>
</evidence>
<proteinExistence type="predicted"/>
<dbReference type="AlphaFoldDB" id="A0A5U5UI57"/>
<name>A0A5U5UI57_SALER</name>
<protein>
    <recommendedName>
        <fullName evidence="2">Phage tail protein</fullName>
    </recommendedName>
</protein>
<evidence type="ECO:0008006" key="2">
    <source>
        <dbReference type="Google" id="ProtNLM"/>
    </source>
</evidence>
<comment type="caution">
    <text evidence="1">The sequence shown here is derived from an EMBL/GenBank/DDBJ whole genome shotgun (WGS) entry which is preliminary data.</text>
</comment>
<organism evidence="1">
    <name type="scientific">Salmonella enterica</name>
    <name type="common">Salmonella choleraesuis</name>
    <dbReference type="NCBI Taxonomy" id="28901"/>
    <lineage>
        <taxon>Bacteria</taxon>
        <taxon>Pseudomonadati</taxon>
        <taxon>Pseudomonadota</taxon>
        <taxon>Gammaproteobacteria</taxon>
        <taxon>Enterobacterales</taxon>
        <taxon>Enterobacteriaceae</taxon>
        <taxon>Salmonella</taxon>
    </lineage>
</organism>
<dbReference type="EMBL" id="AAGPUO010000018">
    <property type="protein sequence ID" value="EBQ6858929.1"/>
    <property type="molecule type" value="Genomic_DNA"/>
</dbReference>
<gene>
    <name evidence="1" type="ORF">BUX03_13050</name>
</gene>